<accession>A0A2Z2NM32</accession>
<dbReference type="Proteomes" id="UP000250079">
    <property type="component" value="Chromosome"/>
</dbReference>
<dbReference type="EMBL" id="CP018632">
    <property type="protein sequence ID" value="ASJ71041.1"/>
    <property type="molecule type" value="Genomic_DNA"/>
</dbReference>
<evidence type="ECO:0000313" key="1">
    <source>
        <dbReference type="EMBL" id="ASJ71041.1"/>
    </source>
</evidence>
<sequence>MVSMSRTCLIQPTTCLQDFFRERIVQATGKLRLDGNDETVWYLTQLLCNYSKTNQFLDNNGTGATLTPLAEYYRMALESASRHERRLLLQRLGDVAIVVAGLFSGALNRKPIGVSYYISMGESAYATLADEASQSSRDRALQGIFETLATDFSDYVEVLSAIPSQVSHEKDLLELVDEWENTQHPTLARELRRQGVFIDENQNNKTPCLH</sequence>
<dbReference type="KEGG" id="gai:IMCC3135_04640"/>
<dbReference type="AlphaFoldDB" id="A0A2Z2NM32"/>
<protein>
    <submittedName>
        <fullName evidence="1">Uncharacterized protein</fullName>
    </submittedName>
</protein>
<keyword evidence="2" id="KW-1185">Reference proteome</keyword>
<reference evidence="1 2" key="1">
    <citation type="submission" date="2016-12" db="EMBL/GenBank/DDBJ databases">
        <authorList>
            <person name="Song W.-J."/>
            <person name="Kurnit D.M."/>
        </authorList>
    </citation>
    <scope>NUCLEOTIDE SEQUENCE [LARGE SCALE GENOMIC DNA]</scope>
    <source>
        <strain evidence="1 2">IMCC3135</strain>
    </source>
</reference>
<evidence type="ECO:0000313" key="2">
    <source>
        <dbReference type="Proteomes" id="UP000250079"/>
    </source>
</evidence>
<gene>
    <name evidence="1" type="ORF">IMCC3135_04640</name>
</gene>
<organism evidence="1 2">
    <name type="scientific">Granulosicoccus antarcticus IMCC3135</name>
    <dbReference type="NCBI Taxonomy" id="1192854"/>
    <lineage>
        <taxon>Bacteria</taxon>
        <taxon>Pseudomonadati</taxon>
        <taxon>Pseudomonadota</taxon>
        <taxon>Gammaproteobacteria</taxon>
        <taxon>Chromatiales</taxon>
        <taxon>Granulosicoccaceae</taxon>
        <taxon>Granulosicoccus</taxon>
    </lineage>
</organism>
<name>A0A2Z2NM32_9GAMM</name>
<proteinExistence type="predicted"/>